<evidence type="ECO:0000256" key="5">
    <source>
        <dbReference type="ARBA" id="ARBA00022840"/>
    </source>
</evidence>
<dbReference type="PROSITE" id="PS50011">
    <property type="entry name" value="PROTEIN_KINASE_DOM"/>
    <property type="match status" value="1"/>
</dbReference>
<dbReference type="InterPro" id="IPR008271">
    <property type="entry name" value="Ser/Thr_kinase_AS"/>
</dbReference>
<dbReference type="PROSITE" id="PS00108">
    <property type="entry name" value="PROTEIN_KINASE_ST"/>
    <property type="match status" value="1"/>
</dbReference>
<feature type="domain" description="Protein kinase" evidence="6">
    <location>
        <begin position="17"/>
        <end position="317"/>
    </location>
</feature>
<dbReference type="Gene3D" id="3.30.200.20">
    <property type="entry name" value="Phosphorylase Kinase, domain 1"/>
    <property type="match status" value="1"/>
</dbReference>
<keyword evidence="8" id="KW-1185">Reference proteome</keyword>
<proteinExistence type="predicted"/>
<dbReference type="PANTHER" id="PTHR24349">
    <property type="entry name" value="SERINE/THREONINE-PROTEIN KINASE"/>
    <property type="match status" value="1"/>
</dbReference>
<dbReference type="InterPro" id="IPR050205">
    <property type="entry name" value="CDPK_Ser/Thr_kinases"/>
</dbReference>
<dbReference type="SMART" id="SM00220">
    <property type="entry name" value="S_TKc"/>
    <property type="match status" value="1"/>
</dbReference>
<keyword evidence="3" id="KW-0547">Nucleotide-binding</keyword>
<evidence type="ECO:0000256" key="4">
    <source>
        <dbReference type="ARBA" id="ARBA00022777"/>
    </source>
</evidence>
<keyword evidence="4" id="KW-0418">Kinase</keyword>
<evidence type="ECO:0000313" key="8">
    <source>
        <dbReference type="Proteomes" id="UP000825935"/>
    </source>
</evidence>
<reference evidence="7" key="1">
    <citation type="submission" date="2021-08" db="EMBL/GenBank/DDBJ databases">
        <title>WGS assembly of Ceratopteris richardii.</title>
        <authorList>
            <person name="Marchant D.B."/>
            <person name="Chen G."/>
            <person name="Jenkins J."/>
            <person name="Shu S."/>
            <person name="Leebens-Mack J."/>
            <person name="Grimwood J."/>
            <person name="Schmutz J."/>
            <person name="Soltis P."/>
            <person name="Soltis D."/>
            <person name="Chen Z.-H."/>
        </authorList>
    </citation>
    <scope>NUCLEOTIDE SEQUENCE</scope>
    <source>
        <strain evidence="7">Whitten #5841</strain>
        <tissue evidence="7">Leaf</tissue>
    </source>
</reference>
<sequence>MRVSADAHFGRMEEHFEMEEELMQAGKQGVIRLCVDKLSGHVYVCKSVFLEGCSDEKARNARSEIATLTIVQLHPNIVALISHFEGTSAIHMIMEHCEGGDLFEHLSLKWRQYVQPYQACTRHDGGGQYTALKGWYLSEKDVAQIFMASLKAVAFCHDHGIMHGDIKLENLLLPHHGCSYSDIKLCDFGSAAPFSAAGKRNSVRRRICTFTYAAPEIIQAARNREEHCVDEKGDIWSLGVLLYLLVFWRLPFAGDTPKELLNSMRDDLADDDWLDNRFERLPHPEVSLLARNLLKNMMQLDPLKRPSARSLLMHPWMMRYNGLASNVAPNQSRKFEHSLCESCSSPTS</sequence>
<keyword evidence="2" id="KW-0808">Transferase</keyword>
<dbReference type="GO" id="GO:0004674">
    <property type="term" value="F:protein serine/threonine kinase activity"/>
    <property type="evidence" value="ECO:0007669"/>
    <property type="project" value="UniProtKB-KW"/>
</dbReference>
<organism evidence="7 8">
    <name type="scientific">Ceratopteris richardii</name>
    <name type="common">Triangle waterfern</name>
    <dbReference type="NCBI Taxonomy" id="49495"/>
    <lineage>
        <taxon>Eukaryota</taxon>
        <taxon>Viridiplantae</taxon>
        <taxon>Streptophyta</taxon>
        <taxon>Embryophyta</taxon>
        <taxon>Tracheophyta</taxon>
        <taxon>Polypodiopsida</taxon>
        <taxon>Polypodiidae</taxon>
        <taxon>Polypodiales</taxon>
        <taxon>Pteridineae</taxon>
        <taxon>Pteridaceae</taxon>
        <taxon>Parkerioideae</taxon>
        <taxon>Ceratopteris</taxon>
    </lineage>
</organism>
<keyword evidence="5" id="KW-0067">ATP-binding</keyword>
<evidence type="ECO:0000256" key="3">
    <source>
        <dbReference type="ARBA" id="ARBA00022741"/>
    </source>
</evidence>
<evidence type="ECO:0000256" key="1">
    <source>
        <dbReference type="ARBA" id="ARBA00022527"/>
    </source>
</evidence>
<evidence type="ECO:0000256" key="2">
    <source>
        <dbReference type="ARBA" id="ARBA00022679"/>
    </source>
</evidence>
<accession>A0A8T2QT55</accession>
<dbReference type="EMBL" id="CM035437">
    <property type="protein sequence ID" value="KAH7286790.1"/>
    <property type="molecule type" value="Genomic_DNA"/>
</dbReference>
<dbReference type="InterPro" id="IPR000719">
    <property type="entry name" value="Prot_kinase_dom"/>
</dbReference>
<dbReference type="GO" id="GO:0005524">
    <property type="term" value="F:ATP binding"/>
    <property type="evidence" value="ECO:0007669"/>
    <property type="project" value="UniProtKB-KW"/>
</dbReference>
<keyword evidence="1" id="KW-0723">Serine/threonine-protein kinase</keyword>
<evidence type="ECO:0000313" key="7">
    <source>
        <dbReference type="EMBL" id="KAH7286790.1"/>
    </source>
</evidence>
<dbReference type="OrthoDB" id="526903at2759"/>
<dbReference type="Pfam" id="PF00069">
    <property type="entry name" value="Pkinase"/>
    <property type="match status" value="1"/>
</dbReference>
<comment type="caution">
    <text evidence="7">The sequence shown here is derived from an EMBL/GenBank/DDBJ whole genome shotgun (WGS) entry which is preliminary data.</text>
</comment>
<gene>
    <name evidence="7" type="ORF">KP509_32G022900</name>
</gene>
<name>A0A8T2QT55_CERRI</name>
<dbReference type="Proteomes" id="UP000825935">
    <property type="component" value="Chromosome 32"/>
</dbReference>
<dbReference type="InterPro" id="IPR011009">
    <property type="entry name" value="Kinase-like_dom_sf"/>
</dbReference>
<evidence type="ECO:0000259" key="6">
    <source>
        <dbReference type="PROSITE" id="PS50011"/>
    </source>
</evidence>
<protein>
    <recommendedName>
        <fullName evidence="6">Protein kinase domain-containing protein</fullName>
    </recommendedName>
</protein>
<dbReference type="AlphaFoldDB" id="A0A8T2QT55"/>
<dbReference type="Gene3D" id="1.10.510.10">
    <property type="entry name" value="Transferase(Phosphotransferase) domain 1"/>
    <property type="match status" value="1"/>
</dbReference>
<dbReference type="SUPFAM" id="SSF56112">
    <property type="entry name" value="Protein kinase-like (PK-like)"/>
    <property type="match status" value="1"/>
</dbReference>